<feature type="domain" description="Htaa" evidence="1">
    <location>
        <begin position="14"/>
        <end position="162"/>
    </location>
</feature>
<dbReference type="Pfam" id="PF04213">
    <property type="entry name" value="HtaA"/>
    <property type="match status" value="1"/>
</dbReference>
<gene>
    <name evidence="2" type="ORF">ABDK96_10225</name>
</gene>
<comment type="caution">
    <text evidence="2">The sequence shown here is derived from an EMBL/GenBank/DDBJ whole genome shotgun (WGS) entry which is preliminary data.</text>
</comment>
<evidence type="ECO:0000259" key="1">
    <source>
        <dbReference type="Pfam" id="PF04213"/>
    </source>
</evidence>
<dbReference type="EMBL" id="JBDXMX010000004">
    <property type="protein sequence ID" value="MEO9248059.1"/>
    <property type="molecule type" value="Genomic_DNA"/>
</dbReference>
<protein>
    <submittedName>
        <fullName evidence="2">HtaA domain-containing protein</fullName>
    </submittedName>
</protein>
<sequence>MSGAQGRVTRRDTGLAWGIKGSFVDYVERWPGASVDLAPGTGRLPDGGFYFTPDPDRPAGARWFRGGVRMRAHGGLLDVSLADPRVEDHGSGHVLTAETWIDGRWERVPFAELQWPESPEPETAGVGHEVRMVTAEARLHPDAVPVFDGTYPAGSGLAPVRVRL</sequence>
<dbReference type="RefSeq" id="WP_309812987.1">
    <property type="nucleotide sequence ID" value="NZ_JBDXMX010000004.1"/>
</dbReference>
<dbReference type="Proteomes" id="UP001484097">
    <property type="component" value="Unassembled WGS sequence"/>
</dbReference>
<evidence type="ECO:0000313" key="3">
    <source>
        <dbReference type="Proteomes" id="UP001484097"/>
    </source>
</evidence>
<organism evidence="2 3">
    <name type="scientific">Citricoccus nitrophenolicus</name>
    <dbReference type="NCBI Taxonomy" id="863575"/>
    <lineage>
        <taxon>Bacteria</taxon>
        <taxon>Bacillati</taxon>
        <taxon>Actinomycetota</taxon>
        <taxon>Actinomycetes</taxon>
        <taxon>Micrococcales</taxon>
        <taxon>Micrococcaceae</taxon>
        <taxon>Citricoccus</taxon>
    </lineage>
</organism>
<evidence type="ECO:0000313" key="2">
    <source>
        <dbReference type="EMBL" id="MEO9248059.1"/>
    </source>
</evidence>
<reference evidence="2 3" key="1">
    <citation type="submission" date="2024-05" db="EMBL/GenBank/DDBJ databases">
        <authorList>
            <person name="Yi C."/>
        </authorList>
    </citation>
    <scope>NUCLEOTIDE SEQUENCE [LARGE SCALE GENOMIC DNA]</scope>
    <source>
        <strain evidence="2 3">XS13</strain>
    </source>
</reference>
<proteinExistence type="predicted"/>
<dbReference type="InterPro" id="IPR007331">
    <property type="entry name" value="Htaa"/>
</dbReference>
<keyword evidence="3" id="KW-1185">Reference proteome</keyword>
<accession>A0ABV0IIR1</accession>
<name>A0ABV0IIR1_9MICC</name>